<comment type="caution">
    <text evidence="2">The sequence shown here is derived from an EMBL/GenBank/DDBJ whole genome shotgun (WGS) entry which is preliminary data.</text>
</comment>
<dbReference type="InterPro" id="IPR050816">
    <property type="entry name" value="Flavin-dep_Halogenase_NPB"/>
</dbReference>
<gene>
    <name evidence="2" type="ORF">ACFQ0E_15180</name>
</gene>
<evidence type="ECO:0000313" key="2">
    <source>
        <dbReference type="EMBL" id="MFD0726939.1"/>
    </source>
</evidence>
<reference evidence="3" key="1">
    <citation type="journal article" date="2019" name="Int. J. Syst. Evol. Microbiol.">
        <title>The Global Catalogue of Microorganisms (GCM) 10K type strain sequencing project: providing services to taxonomists for standard genome sequencing and annotation.</title>
        <authorList>
            <consortium name="The Broad Institute Genomics Platform"/>
            <consortium name="The Broad Institute Genome Sequencing Center for Infectious Disease"/>
            <person name="Wu L."/>
            <person name="Ma J."/>
        </authorList>
    </citation>
    <scope>NUCLEOTIDE SEQUENCE [LARGE SCALE GENOMIC DNA]</scope>
    <source>
        <strain evidence="3">CCUG 55585</strain>
    </source>
</reference>
<keyword evidence="2" id="KW-0560">Oxidoreductase</keyword>
<dbReference type="SUPFAM" id="SSF51905">
    <property type="entry name" value="FAD/NAD(P)-binding domain"/>
    <property type="match status" value="1"/>
</dbReference>
<name>A0ABW2YER6_9GAMM</name>
<dbReference type="Pfam" id="PF01494">
    <property type="entry name" value="FAD_binding_3"/>
    <property type="match status" value="1"/>
</dbReference>
<dbReference type="Proteomes" id="UP001597110">
    <property type="component" value="Unassembled WGS sequence"/>
</dbReference>
<protein>
    <submittedName>
        <fullName evidence="2">NAD(P)/FAD-dependent oxidoreductase</fullName>
        <ecNumber evidence="2">1.-.-.-</ecNumber>
    </submittedName>
</protein>
<sequence>MSTRRHEVVIAGGGPAGAAAAIALARAGRDVLLVAGSDDAAFKIGEGLPPNARALLRDLGVLERVLADGHRASPGTCAFWGDATPHANDFLFQLHGHGLQLDRTRFDAMLRDAAAQSGAEVLPDALVRIVTAGDATRPHRLALRPVDAQTHAEAESIEADWLIDATGRSATLARALGARKVAYDGQIAFHQRLRSARDDDHDGRTFVEAVEDGWWYSVLLPSRERLVAFLTDADLCDHRRLLDGDGLWRALVDAPHLHALCKTHGYAPASQARGADASGSHLDRAAGERWLAVGDAALAFDPLSSKGIANAMYTGLRAADALLRHDRGDAGAIDAYTQHLLDIHRVYREQLRAFHAMEMHWPEAPYWARRLAALPLRETA</sequence>
<dbReference type="Gene3D" id="3.50.50.60">
    <property type="entry name" value="FAD/NAD(P)-binding domain"/>
    <property type="match status" value="1"/>
</dbReference>
<dbReference type="PANTHER" id="PTHR43747:SF1">
    <property type="entry name" value="SLR1998 PROTEIN"/>
    <property type="match status" value="1"/>
</dbReference>
<evidence type="ECO:0000313" key="3">
    <source>
        <dbReference type="Proteomes" id="UP001597110"/>
    </source>
</evidence>
<evidence type="ECO:0000259" key="1">
    <source>
        <dbReference type="Pfam" id="PF01494"/>
    </source>
</evidence>
<dbReference type="InterPro" id="IPR002938">
    <property type="entry name" value="FAD-bd"/>
</dbReference>
<dbReference type="PANTHER" id="PTHR43747">
    <property type="entry name" value="FAD-BINDING PROTEIN"/>
    <property type="match status" value="1"/>
</dbReference>
<organism evidence="2 3">
    <name type="scientific">Lysobacter brunescens</name>
    <dbReference type="NCBI Taxonomy" id="262323"/>
    <lineage>
        <taxon>Bacteria</taxon>
        <taxon>Pseudomonadati</taxon>
        <taxon>Pseudomonadota</taxon>
        <taxon>Gammaproteobacteria</taxon>
        <taxon>Lysobacterales</taxon>
        <taxon>Lysobacteraceae</taxon>
        <taxon>Lysobacter</taxon>
    </lineage>
</organism>
<keyword evidence="3" id="KW-1185">Reference proteome</keyword>
<dbReference type="RefSeq" id="WP_386825222.1">
    <property type="nucleotide sequence ID" value="NZ_JBHTIF010000003.1"/>
</dbReference>
<proteinExistence type="predicted"/>
<feature type="domain" description="FAD-binding" evidence="1">
    <location>
        <begin position="7"/>
        <end position="339"/>
    </location>
</feature>
<dbReference type="InterPro" id="IPR036188">
    <property type="entry name" value="FAD/NAD-bd_sf"/>
</dbReference>
<dbReference type="EMBL" id="JBHTIF010000003">
    <property type="protein sequence ID" value="MFD0726939.1"/>
    <property type="molecule type" value="Genomic_DNA"/>
</dbReference>
<dbReference type="PRINTS" id="PR00420">
    <property type="entry name" value="RNGMNOXGNASE"/>
</dbReference>
<dbReference type="Gene3D" id="3.30.9.100">
    <property type="match status" value="1"/>
</dbReference>
<dbReference type="EC" id="1.-.-.-" evidence="2"/>
<accession>A0ABW2YER6</accession>
<dbReference type="GO" id="GO:0016491">
    <property type="term" value="F:oxidoreductase activity"/>
    <property type="evidence" value="ECO:0007669"/>
    <property type="project" value="UniProtKB-KW"/>
</dbReference>